<evidence type="ECO:0000313" key="2">
    <source>
        <dbReference type="Proteomes" id="UP000439903"/>
    </source>
</evidence>
<dbReference type="OrthoDB" id="10006270at2759"/>
<dbReference type="AlphaFoldDB" id="A0A8H3XCU6"/>
<accession>A0A8H3XCU6</accession>
<gene>
    <name evidence="1" type="ORF">F8M41_003317</name>
</gene>
<dbReference type="Proteomes" id="UP000439903">
    <property type="component" value="Unassembled WGS sequence"/>
</dbReference>
<protein>
    <submittedName>
        <fullName evidence="1">ApcC hetero-tetramer Cut9-Hcn1</fullName>
    </submittedName>
</protein>
<organism evidence="1 2">
    <name type="scientific">Gigaspora margarita</name>
    <dbReference type="NCBI Taxonomy" id="4874"/>
    <lineage>
        <taxon>Eukaryota</taxon>
        <taxon>Fungi</taxon>
        <taxon>Fungi incertae sedis</taxon>
        <taxon>Mucoromycota</taxon>
        <taxon>Glomeromycotina</taxon>
        <taxon>Glomeromycetes</taxon>
        <taxon>Diversisporales</taxon>
        <taxon>Gigasporaceae</taxon>
        <taxon>Gigaspora</taxon>
    </lineage>
</organism>
<keyword evidence="2" id="KW-1185">Reference proteome</keyword>
<dbReference type="InterPro" id="IPR011990">
    <property type="entry name" value="TPR-like_helical_dom_sf"/>
</dbReference>
<dbReference type="EMBL" id="WTPW01001291">
    <property type="protein sequence ID" value="KAF0444832.1"/>
    <property type="molecule type" value="Genomic_DNA"/>
</dbReference>
<proteinExistence type="predicted"/>
<dbReference type="Gene3D" id="1.25.40.10">
    <property type="entry name" value="Tetratricopeptide repeat domain"/>
    <property type="match status" value="1"/>
</dbReference>
<name>A0A8H3XCU6_GIGMA</name>
<dbReference type="SUPFAM" id="SSF81901">
    <property type="entry name" value="HCP-like"/>
    <property type="match status" value="1"/>
</dbReference>
<sequence length="94" mass="11219">MMKIHFLIEIIIRLTKTQKEGLILKLPFAIYVVLRTQQSDLDNAKQWFKKALEIDVKCFEAFNELVINHMMTSKEEYEEAYFIKNELHINAEEV</sequence>
<reference evidence="1 2" key="1">
    <citation type="journal article" date="2019" name="Environ. Microbiol.">
        <title>At the nexus of three kingdoms: the genome of the mycorrhizal fungus Gigaspora margarita provides insights into plant, endobacterial and fungal interactions.</title>
        <authorList>
            <person name="Venice F."/>
            <person name="Ghignone S."/>
            <person name="Salvioli di Fossalunga A."/>
            <person name="Amselem J."/>
            <person name="Novero M."/>
            <person name="Xianan X."/>
            <person name="Sedzielewska Toro K."/>
            <person name="Morin E."/>
            <person name="Lipzen A."/>
            <person name="Grigoriev I.V."/>
            <person name="Henrissat B."/>
            <person name="Martin F.M."/>
            <person name="Bonfante P."/>
        </authorList>
    </citation>
    <scope>NUCLEOTIDE SEQUENCE [LARGE SCALE GENOMIC DNA]</scope>
    <source>
        <strain evidence="1 2">BEG34</strain>
    </source>
</reference>
<comment type="caution">
    <text evidence="1">The sequence shown here is derived from an EMBL/GenBank/DDBJ whole genome shotgun (WGS) entry which is preliminary data.</text>
</comment>
<evidence type="ECO:0000313" key="1">
    <source>
        <dbReference type="EMBL" id="KAF0444832.1"/>
    </source>
</evidence>